<dbReference type="GeneID" id="62145263"/>
<feature type="transmembrane region" description="Helical" evidence="6">
    <location>
        <begin position="482"/>
        <end position="505"/>
    </location>
</feature>
<dbReference type="PANTHER" id="PTHR23507">
    <property type="entry name" value="ZGC:174356"/>
    <property type="match status" value="1"/>
</dbReference>
<gene>
    <name evidence="7" type="ORF">EAE97_001674</name>
</gene>
<feature type="transmembrane region" description="Helical" evidence="6">
    <location>
        <begin position="208"/>
        <end position="230"/>
    </location>
</feature>
<reference evidence="7 8" key="1">
    <citation type="journal article" date="2020" name="Genome Biol. Evol.">
        <title>Comparative genomics of Sclerotiniaceae.</title>
        <authorList>
            <person name="Valero Jimenez C.A."/>
            <person name="Steentjes M."/>
            <person name="Scholten O.E."/>
            <person name="Van Kan J.A.L."/>
        </authorList>
    </citation>
    <scope>NUCLEOTIDE SEQUENCE [LARGE SCALE GENOMIC DNA]</scope>
    <source>
        <strain evidence="7 8">MUCL 94</strain>
    </source>
</reference>
<dbReference type="InterPro" id="IPR036259">
    <property type="entry name" value="MFS_trans_sf"/>
</dbReference>
<organism evidence="7 8">
    <name type="scientific">Botrytis byssoidea</name>
    <dbReference type="NCBI Taxonomy" id="139641"/>
    <lineage>
        <taxon>Eukaryota</taxon>
        <taxon>Fungi</taxon>
        <taxon>Dikarya</taxon>
        <taxon>Ascomycota</taxon>
        <taxon>Pezizomycotina</taxon>
        <taxon>Leotiomycetes</taxon>
        <taxon>Helotiales</taxon>
        <taxon>Sclerotiniaceae</taxon>
        <taxon>Botrytis</taxon>
    </lineage>
</organism>
<dbReference type="AlphaFoldDB" id="A0A9P5IWF7"/>
<feature type="transmembrane region" description="Helical" evidence="6">
    <location>
        <begin position="236"/>
        <end position="255"/>
    </location>
</feature>
<evidence type="ECO:0008006" key="9">
    <source>
        <dbReference type="Google" id="ProtNLM"/>
    </source>
</evidence>
<name>A0A9P5IWF7_9HELO</name>
<feature type="transmembrane region" description="Helical" evidence="6">
    <location>
        <begin position="34"/>
        <end position="55"/>
    </location>
</feature>
<feature type="transmembrane region" description="Helical" evidence="6">
    <location>
        <begin position="176"/>
        <end position="196"/>
    </location>
</feature>
<keyword evidence="8" id="KW-1185">Reference proteome</keyword>
<evidence type="ECO:0000256" key="2">
    <source>
        <dbReference type="ARBA" id="ARBA00022692"/>
    </source>
</evidence>
<feature type="transmembrane region" description="Helical" evidence="6">
    <location>
        <begin position="108"/>
        <end position="130"/>
    </location>
</feature>
<dbReference type="EMBL" id="RCSW01000003">
    <property type="protein sequence ID" value="KAF7952177.1"/>
    <property type="molecule type" value="Genomic_DNA"/>
</dbReference>
<evidence type="ECO:0000256" key="5">
    <source>
        <dbReference type="SAM" id="MobiDB-lite"/>
    </source>
</evidence>
<evidence type="ECO:0000256" key="4">
    <source>
        <dbReference type="ARBA" id="ARBA00023136"/>
    </source>
</evidence>
<keyword evidence="3 6" id="KW-1133">Transmembrane helix</keyword>
<comment type="caution">
    <text evidence="7">The sequence shown here is derived from an EMBL/GenBank/DDBJ whole genome shotgun (WGS) entry which is preliminary data.</text>
</comment>
<dbReference type="RefSeq" id="XP_038736743.1">
    <property type="nucleotide sequence ID" value="XM_038872185.1"/>
</dbReference>
<dbReference type="PANTHER" id="PTHR23507:SF1">
    <property type="entry name" value="FI18259P1-RELATED"/>
    <property type="match status" value="1"/>
</dbReference>
<evidence type="ECO:0000256" key="6">
    <source>
        <dbReference type="SAM" id="Phobius"/>
    </source>
</evidence>
<dbReference type="Gene3D" id="1.20.1250.20">
    <property type="entry name" value="MFS general substrate transporter like domains"/>
    <property type="match status" value="1"/>
</dbReference>
<feature type="region of interest" description="Disordered" evidence="5">
    <location>
        <begin position="1"/>
        <end position="20"/>
    </location>
</feature>
<keyword evidence="2 6" id="KW-0812">Transmembrane</keyword>
<dbReference type="Proteomes" id="UP000710849">
    <property type="component" value="Unassembled WGS sequence"/>
</dbReference>
<evidence type="ECO:0000256" key="3">
    <source>
        <dbReference type="ARBA" id="ARBA00022989"/>
    </source>
</evidence>
<feature type="transmembrane region" description="Helical" evidence="6">
    <location>
        <begin position="142"/>
        <end position="164"/>
    </location>
</feature>
<dbReference type="Pfam" id="PF07690">
    <property type="entry name" value="MFS_1"/>
    <property type="match status" value="1"/>
</dbReference>
<protein>
    <recommendedName>
        <fullName evidence="9">Major facilitator superfamily (MFS) profile domain-containing protein</fullName>
    </recommendedName>
</protein>
<keyword evidence="4 6" id="KW-0472">Membrane</keyword>
<feature type="transmembrane region" description="Helical" evidence="6">
    <location>
        <begin position="360"/>
        <end position="381"/>
    </location>
</feature>
<evidence type="ECO:0000256" key="1">
    <source>
        <dbReference type="ARBA" id="ARBA00004141"/>
    </source>
</evidence>
<evidence type="ECO:0000313" key="7">
    <source>
        <dbReference type="EMBL" id="KAF7952177.1"/>
    </source>
</evidence>
<feature type="compositionally biased region" description="Low complexity" evidence="5">
    <location>
        <begin position="1"/>
        <end position="14"/>
    </location>
</feature>
<dbReference type="InterPro" id="IPR011701">
    <property type="entry name" value="MFS"/>
</dbReference>
<feature type="transmembrane region" description="Helical" evidence="6">
    <location>
        <begin position="450"/>
        <end position="470"/>
    </location>
</feature>
<proteinExistence type="predicted"/>
<feature type="transmembrane region" description="Helical" evidence="6">
    <location>
        <begin position="417"/>
        <end position="438"/>
    </location>
</feature>
<dbReference type="GO" id="GO:0022857">
    <property type="term" value="F:transmembrane transporter activity"/>
    <property type="evidence" value="ECO:0007669"/>
    <property type="project" value="InterPro"/>
</dbReference>
<dbReference type="SUPFAM" id="SSF103473">
    <property type="entry name" value="MFS general substrate transporter"/>
    <property type="match status" value="1"/>
</dbReference>
<sequence>MSVQDLLPSEETPLLSPPPQQSIFSSLSRQSRSIFCQARSTSSITAIVLATLLWFEFGGYLMAVPVLRVYEDIICHHYYDGLLGEGHIILGGNIDESMCKKDDIQNELSIIVAGTYFLGAVPGLFLTVPYGMLMDRIGRKPIFILAITGTILSYLWNIVVMWFWHTLPLRLTWLGPIFTVIGGGPSVGGMAFFAIASDITPEARRTNIFFLAAATDLVAQLIAPSLAALLMAKSPWIPILLGISFTTLGSLILLIPETLHMQDRRTKASHVVLATSTNDFPHNRKPQNSLFATMKQKISHTFRTFLSSLSILNSTPLVLLLITFIIKPFSSQSEDISLRYISNRFHFPLRLSSFLWSLRAAVQIILFLLILPFLSNIMITYFKIPSSKVELHLARASILILTFGSLLIALAPTLPLAILGIAVFTLGAGFISTMRSLITTLVDRQHKGQLYAAVAVVETTGRLIAAPGFAQLYIVGLRLKGIWVGLPFFAMSFICGLAVVAVWAASWVMSRRKWVWENEEDEILENSDNNEDEIEE</sequence>
<accession>A0A9P5IWF7</accession>
<dbReference type="GO" id="GO:0016020">
    <property type="term" value="C:membrane"/>
    <property type="evidence" value="ECO:0007669"/>
    <property type="project" value="UniProtKB-SubCell"/>
</dbReference>
<comment type="subcellular location">
    <subcellularLocation>
        <location evidence="1">Membrane</location>
        <topology evidence="1">Multi-pass membrane protein</topology>
    </subcellularLocation>
</comment>
<feature type="transmembrane region" description="Helical" evidence="6">
    <location>
        <begin position="393"/>
        <end position="411"/>
    </location>
</feature>
<evidence type="ECO:0000313" key="8">
    <source>
        <dbReference type="Proteomes" id="UP000710849"/>
    </source>
</evidence>
<feature type="transmembrane region" description="Helical" evidence="6">
    <location>
        <begin position="304"/>
        <end position="326"/>
    </location>
</feature>